<dbReference type="AlphaFoldDB" id="A0A383DTR0"/>
<reference evidence="1" key="1">
    <citation type="submission" date="2018-05" db="EMBL/GenBank/DDBJ databases">
        <authorList>
            <person name="Lanie J.A."/>
            <person name="Ng W.-L."/>
            <person name="Kazmierczak K.M."/>
            <person name="Andrzejewski T.M."/>
            <person name="Davidsen T.M."/>
            <person name="Wayne K.J."/>
            <person name="Tettelin H."/>
            <person name="Glass J.I."/>
            <person name="Rusch D."/>
            <person name="Podicherti R."/>
            <person name="Tsui H.-C.T."/>
            <person name="Winkler M.E."/>
        </authorList>
    </citation>
    <scope>NUCLEOTIDE SEQUENCE</scope>
</reference>
<proteinExistence type="predicted"/>
<accession>A0A383DTR0</accession>
<dbReference type="PROSITE" id="PS51257">
    <property type="entry name" value="PROKAR_LIPOPROTEIN"/>
    <property type="match status" value="1"/>
</dbReference>
<gene>
    <name evidence="1" type="ORF">METZ01_LOCUS500543</name>
</gene>
<dbReference type="EMBL" id="UINC01219975">
    <property type="protein sequence ID" value="SVE47689.1"/>
    <property type="molecule type" value="Genomic_DNA"/>
</dbReference>
<name>A0A383DTR0_9ZZZZ</name>
<feature type="non-terminal residue" evidence="1">
    <location>
        <position position="201"/>
    </location>
</feature>
<protein>
    <submittedName>
        <fullName evidence="1">Uncharacterized protein</fullName>
    </submittedName>
</protein>
<evidence type="ECO:0000313" key="1">
    <source>
        <dbReference type="EMBL" id="SVE47689.1"/>
    </source>
</evidence>
<organism evidence="1">
    <name type="scientific">marine metagenome</name>
    <dbReference type="NCBI Taxonomy" id="408172"/>
    <lineage>
        <taxon>unclassified sequences</taxon>
        <taxon>metagenomes</taxon>
        <taxon>ecological metagenomes</taxon>
    </lineage>
</organism>
<sequence>MKKLLILLTLSFFSAQSFAGSCPDGSDPVKSISADGTYFVYNCGGNTNAFDGEYPFVLSRFKPSDGPRVLGSGVLVIKNGTISVSPKHRQLETSSTKYYDTLEGQINKNGKINVKFNVNPLTGKGKPHKGSFSGNINNLQIKGKFDDFQLIIDISTGEYRLTGRRSLSTTSWGYSIVSDIVRAGKESQRFEVRPGDCGKDP</sequence>